<organism evidence="2 3">
    <name type="scientific">Kolteria novifilia</name>
    <dbReference type="NCBI Taxonomy" id="2527975"/>
    <lineage>
        <taxon>Bacteria</taxon>
        <taxon>Pseudomonadati</taxon>
        <taxon>Planctomycetota</taxon>
        <taxon>Planctomycetia</taxon>
        <taxon>Kolteriales</taxon>
        <taxon>Kolteriaceae</taxon>
        <taxon>Kolteria</taxon>
    </lineage>
</organism>
<dbReference type="InterPro" id="IPR012334">
    <property type="entry name" value="Pectin_lyas_fold"/>
</dbReference>
<dbReference type="KEGG" id="knv:Pan216_02010"/>
<evidence type="ECO:0000256" key="1">
    <source>
        <dbReference type="SAM" id="MobiDB-lite"/>
    </source>
</evidence>
<reference evidence="2 3" key="1">
    <citation type="submission" date="2019-02" db="EMBL/GenBank/DDBJ databases">
        <title>Deep-cultivation of Planctomycetes and their phenomic and genomic characterization uncovers novel biology.</title>
        <authorList>
            <person name="Wiegand S."/>
            <person name="Jogler M."/>
            <person name="Boedeker C."/>
            <person name="Pinto D."/>
            <person name="Vollmers J."/>
            <person name="Rivas-Marin E."/>
            <person name="Kohn T."/>
            <person name="Peeters S.H."/>
            <person name="Heuer A."/>
            <person name="Rast P."/>
            <person name="Oberbeckmann S."/>
            <person name="Bunk B."/>
            <person name="Jeske O."/>
            <person name="Meyerdierks A."/>
            <person name="Storesund J.E."/>
            <person name="Kallscheuer N."/>
            <person name="Luecker S."/>
            <person name="Lage O.M."/>
            <person name="Pohl T."/>
            <person name="Merkel B.J."/>
            <person name="Hornburger P."/>
            <person name="Mueller R.-W."/>
            <person name="Bruemmer F."/>
            <person name="Labrenz M."/>
            <person name="Spormann A.M."/>
            <person name="Op den Camp H."/>
            <person name="Overmann J."/>
            <person name="Amann R."/>
            <person name="Jetten M.S.M."/>
            <person name="Mascher T."/>
            <person name="Medema M.H."/>
            <person name="Devos D.P."/>
            <person name="Kaster A.-K."/>
            <person name="Ovreas L."/>
            <person name="Rohde M."/>
            <person name="Galperin M.Y."/>
            <person name="Jogler C."/>
        </authorList>
    </citation>
    <scope>NUCLEOTIDE SEQUENCE [LARGE SCALE GENOMIC DNA]</scope>
    <source>
        <strain evidence="2 3">Pan216</strain>
    </source>
</reference>
<protein>
    <submittedName>
        <fullName evidence="2">Uncharacterized protein</fullName>
    </submittedName>
</protein>
<dbReference type="Gene3D" id="2.160.20.10">
    <property type="entry name" value="Single-stranded right-handed beta-helix, Pectin lyase-like"/>
    <property type="match status" value="1"/>
</dbReference>
<keyword evidence="3" id="KW-1185">Reference proteome</keyword>
<sequence length="247" mass="25958">MGSVSAGAIDRHLPPIQTKDSPPMLPLTSLLVRRPLSRLKRFLASPRSLDRQSPRHLERLEERAVPAHVTVTNLTDHVDGNTANINELLASPGTDGSISLREAVLAANADDAADVIEFADGLEGTIPLSNGEIRITRDLTIAGPGADKLTIDAQDNSRIFSVTDHTGAHRIVSLSDMTLTRGYADGPDPSQSSGGAIYSRESLTLDGLTITNSKATGSGGIYLFSAGTVESSIISARSRGLIGGRVG</sequence>
<evidence type="ECO:0000313" key="2">
    <source>
        <dbReference type="EMBL" id="QDU59373.1"/>
    </source>
</evidence>
<dbReference type="AlphaFoldDB" id="A0A518AXC7"/>
<proteinExistence type="predicted"/>
<dbReference type="SUPFAM" id="SSF51126">
    <property type="entry name" value="Pectin lyase-like"/>
    <property type="match status" value="1"/>
</dbReference>
<gene>
    <name evidence="2" type="ORF">Pan216_02010</name>
</gene>
<dbReference type="InterPro" id="IPR011050">
    <property type="entry name" value="Pectin_lyase_fold/virulence"/>
</dbReference>
<feature type="region of interest" description="Disordered" evidence="1">
    <location>
        <begin position="1"/>
        <end position="24"/>
    </location>
</feature>
<dbReference type="EMBL" id="CP036279">
    <property type="protein sequence ID" value="QDU59373.1"/>
    <property type="molecule type" value="Genomic_DNA"/>
</dbReference>
<dbReference type="Proteomes" id="UP000317093">
    <property type="component" value="Chromosome"/>
</dbReference>
<accession>A0A518AXC7</accession>
<evidence type="ECO:0000313" key="3">
    <source>
        <dbReference type="Proteomes" id="UP000317093"/>
    </source>
</evidence>
<name>A0A518AXC7_9BACT</name>